<keyword evidence="1" id="KW-1133">Transmembrane helix</keyword>
<name>A0AAU7LT17_9BURK</name>
<organism evidence="2">
    <name type="scientific">Polaromonas hydrogenivorans</name>
    <dbReference type="NCBI Taxonomy" id="335476"/>
    <lineage>
        <taxon>Bacteria</taxon>
        <taxon>Pseudomonadati</taxon>
        <taxon>Pseudomonadota</taxon>
        <taxon>Betaproteobacteria</taxon>
        <taxon>Burkholderiales</taxon>
        <taxon>Comamonadaceae</taxon>
        <taxon>Polaromonas</taxon>
    </lineage>
</organism>
<protein>
    <recommendedName>
        <fullName evidence="3">Transmembrane protein</fullName>
    </recommendedName>
</protein>
<keyword evidence="1" id="KW-0472">Membrane</keyword>
<dbReference type="RefSeq" id="WP_349280037.1">
    <property type="nucleotide sequence ID" value="NZ_CBCSCU010000057.1"/>
</dbReference>
<gene>
    <name evidence="2" type="ORF">ABLV49_02495</name>
</gene>
<evidence type="ECO:0000313" key="2">
    <source>
        <dbReference type="EMBL" id="XBP70700.1"/>
    </source>
</evidence>
<accession>A0AAU7LT17</accession>
<feature type="transmembrane region" description="Helical" evidence="1">
    <location>
        <begin position="40"/>
        <end position="63"/>
    </location>
</feature>
<evidence type="ECO:0008006" key="3">
    <source>
        <dbReference type="Google" id="ProtNLM"/>
    </source>
</evidence>
<feature type="transmembrane region" description="Helical" evidence="1">
    <location>
        <begin position="12"/>
        <end position="34"/>
    </location>
</feature>
<evidence type="ECO:0000256" key="1">
    <source>
        <dbReference type="SAM" id="Phobius"/>
    </source>
</evidence>
<feature type="transmembrane region" description="Helical" evidence="1">
    <location>
        <begin position="84"/>
        <end position="107"/>
    </location>
</feature>
<keyword evidence="1" id="KW-0812">Transmembrane</keyword>
<proteinExistence type="predicted"/>
<sequence length="112" mass="12499">MSERIHKSKVIYVAWVAFMPATIFAFTFAGLCAWECIAGPWFTFFVAPTVAFVLWLVSVVAYLRWTCRLSKSEGQAMRRFIGISLLWGPVLAGLTVLVLFALIGRVISLTGH</sequence>
<dbReference type="AlphaFoldDB" id="A0AAU7LT17"/>
<reference evidence="2" key="1">
    <citation type="submission" date="2024-05" db="EMBL/GenBank/DDBJ databases">
        <authorList>
            <person name="Bunk B."/>
            <person name="Swiderski J."/>
            <person name="Sproer C."/>
            <person name="Thiel V."/>
        </authorList>
    </citation>
    <scope>NUCLEOTIDE SEQUENCE</scope>
    <source>
        <strain evidence="2">DSM 17735</strain>
    </source>
</reference>
<dbReference type="EMBL" id="CP157675">
    <property type="protein sequence ID" value="XBP70700.1"/>
    <property type="molecule type" value="Genomic_DNA"/>
</dbReference>